<gene>
    <name evidence="3" type="ORF">SteCoe_22453</name>
</gene>
<feature type="compositionally biased region" description="Basic and acidic residues" evidence="1">
    <location>
        <begin position="224"/>
        <end position="234"/>
    </location>
</feature>
<keyword evidence="2" id="KW-0812">Transmembrane</keyword>
<feature type="compositionally biased region" description="Basic and acidic residues" evidence="1">
    <location>
        <begin position="251"/>
        <end position="262"/>
    </location>
</feature>
<sequence>MPETLHKKCYCFDIVTGVKLISYMQIVRLLIAIFIGIIYYNSQGFSLVTIHNFCVATIFFITCLLAVRVLVMFYRKSNQWWTLEKFHKVLFVCALIWLVEYCVFIGLTIGMQSDPLNLLAFAFPTVFCIIQDFYFSCCIYYCKKLAETGRLFQITQSRIAADATFGLVVFSPSAFHGIGTPINKSTPPEVDVIIVRDFTQVSPDKMNESSLDNTVIQLENEIEANNRTENKESEFECESPSTISSPLSKLRTHDHEEYCTDP</sequence>
<protein>
    <submittedName>
        <fullName evidence="3">Uncharacterized protein</fullName>
    </submittedName>
</protein>
<evidence type="ECO:0000313" key="4">
    <source>
        <dbReference type="Proteomes" id="UP000187209"/>
    </source>
</evidence>
<dbReference type="EMBL" id="MPUH01000552">
    <property type="protein sequence ID" value="OMJ77854.1"/>
    <property type="molecule type" value="Genomic_DNA"/>
</dbReference>
<evidence type="ECO:0000256" key="1">
    <source>
        <dbReference type="SAM" id="MobiDB-lite"/>
    </source>
</evidence>
<accession>A0A1R2BMA0</accession>
<keyword evidence="4" id="KW-1185">Reference proteome</keyword>
<name>A0A1R2BMA0_9CILI</name>
<proteinExistence type="predicted"/>
<dbReference type="Proteomes" id="UP000187209">
    <property type="component" value="Unassembled WGS sequence"/>
</dbReference>
<feature type="transmembrane region" description="Helical" evidence="2">
    <location>
        <begin position="20"/>
        <end position="40"/>
    </location>
</feature>
<organism evidence="3 4">
    <name type="scientific">Stentor coeruleus</name>
    <dbReference type="NCBI Taxonomy" id="5963"/>
    <lineage>
        <taxon>Eukaryota</taxon>
        <taxon>Sar</taxon>
        <taxon>Alveolata</taxon>
        <taxon>Ciliophora</taxon>
        <taxon>Postciliodesmatophora</taxon>
        <taxon>Heterotrichea</taxon>
        <taxon>Heterotrichida</taxon>
        <taxon>Stentoridae</taxon>
        <taxon>Stentor</taxon>
    </lineage>
</organism>
<feature type="transmembrane region" description="Helical" evidence="2">
    <location>
        <begin position="86"/>
        <end position="109"/>
    </location>
</feature>
<evidence type="ECO:0000313" key="3">
    <source>
        <dbReference type="EMBL" id="OMJ77854.1"/>
    </source>
</evidence>
<keyword evidence="2" id="KW-1133">Transmembrane helix</keyword>
<feature type="region of interest" description="Disordered" evidence="1">
    <location>
        <begin position="224"/>
        <end position="262"/>
    </location>
</feature>
<comment type="caution">
    <text evidence="3">The sequence shown here is derived from an EMBL/GenBank/DDBJ whole genome shotgun (WGS) entry which is preliminary data.</text>
</comment>
<dbReference type="AlphaFoldDB" id="A0A1R2BMA0"/>
<evidence type="ECO:0000256" key="2">
    <source>
        <dbReference type="SAM" id="Phobius"/>
    </source>
</evidence>
<feature type="transmembrane region" description="Helical" evidence="2">
    <location>
        <begin position="121"/>
        <end position="142"/>
    </location>
</feature>
<keyword evidence="2" id="KW-0472">Membrane</keyword>
<reference evidence="3 4" key="1">
    <citation type="submission" date="2016-11" db="EMBL/GenBank/DDBJ databases">
        <title>The macronuclear genome of Stentor coeruleus: a giant cell with tiny introns.</title>
        <authorList>
            <person name="Slabodnick M."/>
            <person name="Ruby J.G."/>
            <person name="Reiff S.B."/>
            <person name="Swart E.C."/>
            <person name="Gosai S."/>
            <person name="Prabakaran S."/>
            <person name="Witkowska E."/>
            <person name="Larue G.E."/>
            <person name="Fisher S."/>
            <person name="Freeman R.M."/>
            <person name="Gunawardena J."/>
            <person name="Chu W."/>
            <person name="Stover N.A."/>
            <person name="Gregory B.D."/>
            <person name="Nowacki M."/>
            <person name="Derisi J."/>
            <person name="Roy S.W."/>
            <person name="Marshall W.F."/>
            <person name="Sood P."/>
        </authorList>
    </citation>
    <scope>NUCLEOTIDE SEQUENCE [LARGE SCALE GENOMIC DNA]</scope>
    <source>
        <strain evidence="3">WM001</strain>
    </source>
</reference>
<feature type="transmembrane region" description="Helical" evidence="2">
    <location>
        <begin position="46"/>
        <end position="74"/>
    </location>
</feature>